<feature type="region of interest" description="Interaction with DNA" evidence="10">
    <location>
        <begin position="185"/>
        <end position="190"/>
    </location>
</feature>
<dbReference type="SMART" id="SM00436">
    <property type="entry name" value="TOP1Bc"/>
    <property type="match status" value="1"/>
</dbReference>
<dbReference type="Gene3D" id="2.70.20.10">
    <property type="entry name" value="Topoisomerase I, domain 3"/>
    <property type="match status" value="1"/>
</dbReference>
<dbReference type="SMART" id="SM00493">
    <property type="entry name" value="TOPRIM"/>
    <property type="match status" value="1"/>
</dbReference>
<keyword evidence="6" id="KW-0460">Magnesium</keyword>
<proteinExistence type="inferred from homology"/>
<dbReference type="NCBIfam" id="TIGR01051">
    <property type="entry name" value="topA_bact"/>
    <property type="match status" value="1"/>
</dbReference>
<evidence type="ECO:0000256" key="2">
    <source>
        <dbReference type="ARBA" id="ARBA00009446"/>
    </source>
</evidence>
<dbReference type="Pfam" id="PF01131">
    <property type="entry name" value="Topoisom_bac"/>
    <property type="match status" value="1"/>
</dbReference>
<dbReference type="GO" id="GO:0005694">
    <property type="term" value="C:chromosome"/>
    <property type="evidence" value="ECO:0007669"/>
    <property type="project" value="InterPro"/>
</dbReference>
<dbReference type="InterPro" id="IPR023406">
    <property type="entry name" value="Topo_IA_AS"/>
</dbReference>
<comment type="similarity">
    <text evidence="2 10">Belongs to the type IA topoisomerase family.</text>
</comment>
<dbReference type="PRINTS" id="PR00417">
    <property type="entry name" value="PRTPISMRASEI"/>
</dbReference>
<evidence type="ECO:0000256" key="6">
    <source>
        <dbReference type="ARBA" id="ARBA00022842"/>
    </source>
</evidence>
<evidence type="ECO:0000256" key="7">
    <source>
        <dbReference type="ARBA" id="ARBA00023029"/>
    </source>
</evidence>
<dbReference type="PROSITE" id="PS00396">
    <property type="entry name" value="TOPO_IA_1"/>
    <property type="match status" value="1"/>
</dbReference>
<dbReference type="SUPFAM" id="SSF57783">
    <property type="entry name" value="Zinc beta-ribbon"/>
    <property type="match status" value="2"/>
</dbReference>
<dbReference type="Gene3D" id="1.10.460.10">
    <property type="entry name" value="Topoisomerase I, domain 2"/>
    <property type="match status" value="1"/>
</dbReference>
<keyword evidence="7 10" id="KW-0799">Topoisomerase</keyword>
<keyword evidence="3" id="KW-0479">Metal-binding</keyword>
<keyword evidence="8 10" id="KW-0238">DNA-binding</keyword>
<evidence type="ECO:0000256" key="10">
    <source>
        <dbReference type="HAMAP-Rule" id="MF_00952"/>
    </source>
</evidence>
<dbReference type="InterPro" id="IPR005733">
    <property type="entry name" value="TopoI_bac-type"/>
</dbReference>
<dbReference type="PROSITE" id="PS52039">
    <property type="entry name" value="TOPO_IA_2"/>
    <property type="match status" value="1"/>
</dbReference>
<gene>
    <name evidence="10" type="primary">topA</name>
    <name evidence="13" type="ORF">A2Z00_01805</name>
</gene>
<dbReference type="InterPro" id="IPR013497">
    <property type="entry name" value="Topo_IA_cen"/>
</dbReference>
<dbReference type="CDD" id="cd00186">
    <property type="entry name" value="TOP1Ac"/>
    <property type="match status" value="1"/>
</dbReference>
<comment type="subunit">
    <text evidence="10">Monomer.</text>
</comment>
<keyword evidence="4" id="KW-0863">Zinc-finger</keyword>
<dbReference type="Pfam" id="PF01751">
    <property type="entry name" value="Toprim"/>
    <property type="match status" value="1"/>
</dbReference>
<dbReference type="EMBL" id="MFIZ01000015">
    <property type="protein sequence ID" value="OGG11785.1"/>
    <property type="molecule type" value="Genomic_DNA"/>
</dbReference>
<dbReference type="InterPro" id="IPR028612">
    <property type="entry name" value="Topoisom_1_IA"/>
</dbReference>
<evidence type="ECO:0000259" key="12">
    <source>
        <dbReference type="PROSITE" id="PS52039"/>
    </source>
</evidence>
<feature type="domain" description="Toprim" evidence="11">
    <location>
        <begin position="1"/>
        <end position="111"/>
    </location>
</feature>
<evidence type="ECO:0000313" key="14">
    <source>
        <dbReference type="Proteomes" id="UP000177268"/>
    </source>
</evidence>
<feature type="site" description="Interaction with DNA" evidence="10">
    <location>
        <position position="336"/>
    </location>
</feature>
<evidence type="ECO:0000256" key="1">
    <source>
        <dbReference type="ARBA" id="ARBA00000213"/>
    </source>
</evidence>
<feature type="active site" description="O-(5'-phospho-DNA)-tyrosine intermediate" evidence="10">
    <location>
        <position position="334"/>
    </location>
</feature>
<dbReference type="Gene3D" id="3.40.50.140">
    <property type="match status" value="1"/>
</dbReference>
<dbReference type="GO" id="GO:0003677">
    <property type="term" value="F:DNA binding"/>
    <property type="evidence" value="ECO:0007669"/>
    <property type="project" value="UniProtKB-KW"/>
</dbReference>
<evidence type="ECO:0000256" key="9">
    <source>
        <dbReference type="ARBA" id="ARBA00023235"/>
    </source>
</evidence>
<organism evidence="13 14">
    <name type="scientific">Candidatus Gottesmanbacteria bacterium RBG_13_45_10</name>
    <dbReference type="NCBI Taxonomy" id="1798370"/>
    <lineage>
        <taxon>Bacteria</taxon>
        <taxon>Candidatus Gottesmaniibacteriota</taxon>
    </lineage>
</organism>
<reference evidence="13 14" key="1">
    <citation type="journal article" date="2016" name="Nat. Commun.">
        <title>Thousands of microbial genomes shed light on interconnected biogeochemical processes in an aquifer system.</title>
        <authorList>
            <person name="Anantharaman K."/>
            <person name="Brown C.T."/>
            <person name="Hug L.A."/>
            <person name="Sharon I."/>
            <person name="Castelle C.J."/>
            <person name="Probst A.J."/>
            <person name="Thomas B.C."/>
            <person name="Singh A."/>
            <person name="Wilkins M.J."/>
            <person name="Karaoz U."/>
            <person name="Brodie E.L."/>
            <person name="Williams K.H."/>
            <person name="Hubbard S.S."/>
            <person name="Banfield J.F."/>
        </authorList>
    </citation>
    <scope>NUCLEOTIDE SEQUENCE [LARGE SCALE GENOMIC DNA]</scope>
</reference>
<keyword evidence="9 10" id="KW-0413">Isomerase</keyword>
<feature type="site" description="Interaction with DNA" evidence="10">
    <location>
        <position position="160"/>
    </location>
</feature>
<feature type="site" description="Interaction with DNA" evidence="10">
    <location>
        <position position="164"/>
    </location>
</feature>
<dbReference type="InterPro" id="IPR013824">
    <property type="entry name" value="Topo_IA_cen_sub1"/>
</dbReference>
<dbReference type="PANTHER" id="PTHR42785:SF1">
    <property type="entry name" value="DNA TOPOISOMERASE"/>
    <property type="match status" value="1"/>
</dbReference>
<comment type="function">
    <text evidence="10">Releases the supercoiling and torsional tension of DNA, which is introduced during the DNA replication and transcription, by transiently cleaving and rejoining one strand of the DNA duplex. Introduces a single-strand break via transesterification at a target site in duplex DNA. The scissile phosphodiester is attacked by the catalytic tyrosine of the enzyme, resulting in the formation of a DNA-(5'-phosphotyrosyl)-enzyme intermediate and the expulsion of a 3'-OH DNA strand. The free DNA strand then undergoes passage around the unbroken strand, thus removing DNA supercoils. Finally, in the religation step, the DNA 3'-OH attacks the covalent intermediate to expel the active-site tyrosine and restore the DNA phosphodiester backbone.</text>
</comment>
<feature type="domain" description="Topo IA-type catalytic" evidence="12">
    <location>
        <begin position="150"/>
        <end position="602"/>
    </location>
</feature>
<dbReference type="EC" id="5.6.2.1" evidence="10"/>
<dbReference type="InterPro" id="IPR023405">
    <property type="entry name" value="Topo_IA_core_domain"/>
</dbReference>
<dbReference type="InterPro" id="IPR003602">
    <property type="entry name" value="Topo_IA_DNA-bd_dom"/>
</dbReference>
<evidence type="ECO:0000256" key="8">
    <source>
        <dbReference type="ARBA" id="ARBA00023125"/>
    </source>
</evidence>
<keyword evidence="5" id="KW-0862">Zinc</keyword>
<dbReference type="Gene3D" id="1.10.290.10">
    <property type="entry name" value="Topoisomerase I, domain 4"/>
    <property type="match status" value="1"/>
</dbReference>
<dbReference type="AlphaFoldDB" id="A0A1F5ZHG8"/>
<feature type="site" description="Interaction with DNA" evidence="10">
    <location>
        <position position="176"/>
    </location>
</feature>
<dbReference type="Pfam" id="PF01396">
    <property type="entry name" value="Zn_ribbon_Top1"/>
    <property type="match status" value="2"/>
</dbReference>
<dbReference type="CDD" id="cd03363">
    <property type="entry name" value="TOPRIM_TopoIA_TopoI"/>
    <property type="match status" value="1"/>
</dbReference>
<dbReference type="GO" id="GO:0008270">
    <property type="term" value="F:zinc ion binding"/>
    <property type="evidence" value="ECO:0007669"/>
    <property type="project" value="UniProtKB-KW"/>
</dbReference>
<feature type="site" description="Interaction with DNA" evidence="10">
    <location>
        <position position="161"/>
    </location>
</feature>
<dbReference type="Proteomes" id="UP000177268">
    <property type="component" value="Unassembled WGS sequence"/>
</dbReference>
<dbReference type="STRING" id="1798370.A2Z00_01805"/>
<evidence type="ECO:0000256" key="5">
    <source>
        <dbReference type="ARBA" id="ARBA00022833"/>
    </source>
</evidence>
<protein>
    <recommendedName>
        <fullName evidence="10">DNA topoisomerase 1</fullName>
        <ecNumber evidence="10">5.6.2.1</ecNumber>
    </recommendedName>
    <alternativeName>
        <fullName evidence="10">DNA topoisomerase I</fullName>
    </alternativeName>
</protein>
<dbReference type="InterPro" id="IPR013498">
    <property type="entry name" value="Topo_IA_Znf"/>
</dbReference>
<dbReference type="SMART" id="SM00437">
    <property type="entry name" value="TOP1Ac"/>
    <property type="match status" value="1"/>
</dbReference>
<evidence type="ECO:0000256" key="4">
    <source>
        <dbReference type="ARBA" id="ARBA00022771"/>
    </source>
</evidence>
<dbReference type="InterPro" id="IPR000380">
    <property type="entry name" value="Topo_IA"/>
</dbReference>
<evidence type="ECO:0000256" key="3">
    <source>
        <dbReference type="ARBA" id="ARBA00022723"/>
    </source>
</evidence>
<comment type="catalytic activity">
    <reaction evidence="1 10">
        <text>ATP-independent breakage of single-stranded DNA, followed by passage and rejoining.</text>
        <dbReference type="EC" id="5.6.2.1"/>
    </reaction>
</comment>
<comment type="caution">
    <text evidence="13">The sequence shown here is derived from an EMBL/GenBank/DDBJ whole genome shotgun (WGS) entry which is preliminary data.</text>
</comment>
<feature type="site" description="Interaction with DNA" evidence="10">
    <location>
        <position position="31"/>
    </location>
</feature>
<sequence>MQLIIVESPTKARTLTKFLKGKYQVEATMGHVRDLPKADLGVDPEHEFKPRYVIPRDKAKRVRELKDIAAKADHIILATDPDREGEAIAWHVSEILKDSDKRKVKSDKQDNKARATSNLSLIASPFSRIVFHEITETAINDALTHARTIDTKLVDAQQARRVLDRLVGYKLSPLLWKKLSKRWLSAGRVQSVAVRLIVAREREIEKFAKEEYWTIEGEFNPTNTTNPTNKQIASQLVSKDGKKYEETITLDLFDGKYTTAKTSIPTHDAADAIMKDLKAPFTVSAVDKKEVKRSPAPPYTTSTLQQDAGRRLYYSAKRTMQLAQKLYEEGYITYHRTDSVNLSEKFLGEARVYIEKTFGGEYIPQIPRTFQTKSKVAQEAHEAIRPTDVNVTATMLDGSGELNRDHHRLYEHIWKRAVASQAKEAIFDSTTIDIISSNGYLFEAQGSVIKFEGFLKIIGRPASTSVSLGGDTDEVVIPDVAVGQAVGLSQSVPTQHFTSPPPRYTEASLIKTLEEKDIGRPSTYAPIISTIQERQYVVKEEKKLVPTELGKSVTDFLVQYFPVIMDLPFTAKLEGELDDIANGAKGWVQVIADFYGPFAKDLDVTYDTAEKVKTPVEEIGEACPTCGHPLVIRIGRYGKFIACSTFPACKYTRQYLEKIDMKCPRCGGDIVVKKSRKGKTFYGCSNYPKCNFAAWKKEDIK</sequence>
<evidence type="ECO:0000259" key="11">
    <source>
        <dbReference type="PROSITE" id="PS50880"/>
    </source>
</evidence>
<dbReference type="InterPro" id="IPR003601">
    <property type="entry name" value="Topo_IA_2"/>
</dbReference>
<dbReference type="InterPro" id="IPR013825">
    <property type="entry name" value="Topo_IA_cen_sub2"/>
</dbReference>
<dbReference type="PROSITE" id="PS50880">
    <property type="entry name" value="TOPRIM"/>
    <property type="match status" value="1"/>
</dbReference>
<accession>A0A1F5ZHG8</accession>
<dbReference type="HAMAP" id="MF_00952">
    <property type="entry name" value="Topoisom_1_prok"/>
    <property type="match status" value="1"/>
</dbReference>
<dbReference type="GO" id="GO:0006265">
    <property type="term" value="P:DNA topological change"/>
    <property type="evidence" value="ECO:0007669"/>
    <property type="project" value="UniProtKB-UniRule"/>
</dbReference>
<name>A0A1F5ZHG8_9BACT</name>
<dbReference type="InterPro" id="IPR013826">
    <property type="entry name" value="Topo_IA_cen_sub3"/>
</dbReference>
<feature type="site" description="Interaction with DNA" evidence="10">
    <location>
        <position position="169"/>
    </location>
</feature>
<dbReference type="SUPFAM" id="SSF56712">
    <property type="entry name" value="Prokaryotic type I DNA topoisomerase"/>
    <property type="match status" value="1"/>
</dbReference>
<dbReference type="GO" id="GO:0003917">
    <property type="term" value="F:DNA topoisomerase type I (single strand cut, ATP-independent) activity"/>
    <property type="evidence" value="ECO:0007669"/>
    <property type="project" value="UniProtKB-UniRule"/>
</dbReference>
<feature type="site" description="Interaction with DNA" evidence="10">
    <location>
        <position position="534"/>
    </location>
</feature>
<dbReference type="PANTHER" id="PTHR42785">
    <property type="entry name" value="DNA TOPOISOMERASE, TYPE IA, CORE"/>
    <property type="match status" value="1"/>
</dbReference>
<dbReference type="Gene3D" id="3.30.65.10">
    <property type="entry name" value="Bacterial Topoisomerase I, domain 1"/>
    <property type="match status" value="2"/>
</dbReference>
<dbReference type="InterPro" id="IPR006171">
    <property type="entry name" value="TOPRIM_dom"/>
</dbReference>
<evidence type="ECO:0000313" key="13">
    <source>
        <dbReference type="EMBL" id="OGG11785.1"/>
    </source>
</evidence>
<dbReference type="InterPro" id="IPR034149">
    <property type="entry name" value="TOPRIM_TopoI"/>
</dbReference>